<name>A0AAV4YL42_AERCA</name>
<gene>
    <name evidence="1" type="ORF">KAM343_17180</name>
</gene>
<dbReference type="AlphaFoldDB" id="A0AAV4YL42"/>
<sequence>MGSWRDSQWLNPEKEAAYSAVEQQQAGAGLCVIPITLCNSGIRLRSRKKFIGGAADLVP</sequence>
<evidence type="ECO:0000313" key="2">
    <source>
        <dbReference type="Proteomes" id="UP000886939"/>
    </source>
</evidence>
<organism evidence="1 2">
    <name type="scientific">Aeromonas caviae</name>
    <name type="common">Aeromonas punctata</name>
    <dbReference type="NCBI Taxonomy" id="648"/>
    <lineage>
        <taxon>Bacteria</taxon>
        <taxon>Pseudomonadati</taxon>
        <taxon>Pseudomonadota</taxon>
        <taxon>Gammaproteobacteria</taxon>
        <taxon>Aeromonadales</taxon>
        <taxon>Aeromonadaceae</taxon>
        <taxon>Aeromonas</taxon>
    </lineage>
</organism>
<protein>
    <submittedName>
        <fullName evidence="1">Uncharacterized protein</fullName>
    </submittedName>
</protein>
<dbReference type="EMBL" id="BPNI01000027">
    <property type="protein sequence ID" value="GJA40922.1"/>
    <property type="molecule type" value="Genomic_DNA"/>
</dbReference>
<accession>A0AAV4YL42</accession>
<proteinExistence type="predicted"/>
<reference evidence="1" key="1">
    <citation type="submission" date="2021-07" db="EMBL/GenBank/DDBJ databases">
        <title>Draft genome sequence of carbapenem-resistant Aeromonas spp. in Japan.</title>
        <authorList>
            <person name="Maehana S."/>
            <person name="Suzuki M."/>
            <person name="Kitasato H."/>
        </authorList>
    </citation>
    <scope>NUCLEOTIDE SEQUENCE</scope>
    <source>
        <strain evidence="1">KAM343</strain>
    </source>
</reference>
<comment type="caution">
    <text evidence="1">The sequence shown here is derived from an EMBL/GenBank/DDBJ whole genome shotgun (WGS) entry which is preliminary data.</text>
</comment>
<evidence type="ECO:0000313" key="1">
    <source>
        <dbReference type="EMBL" id="GJA40922.1"/>
    </source>
</evidence>
<dbReference type="Proteomes" id="UP000886939">
    <property type="component" value="Unassembled WGS sequence"/>
</dbReference>